<keyword evidence="4" id="KW-1185">Reference proteome</keyword>
<organism evidence="3 4">
    <name type="scientific">Chitinophaga horti</name>
    <dbReference type="NCBI Taxonomy" id="2920382"/>
    <lineage>
        <taxon>Bacteria</taxon>
        <taxon>Pseudomonadati</taxon>
        <taxon>Bacteroidota</taxon>
        <taxon>Chitinophagia</taxon>
        <taxon>Chitinophagales</taxon>
        <taxon>Chitinophagaceae</taxon>
        <taxon>Chitinophaga</taxon>
    </lineage>
</organism>
<name>A0ABY6J6U0_9BACT</name>
<dbReference type="InterPro" id="IPR024478">
    <property type="entry name" value="HlyB_4HB_MCP"/>
</dbReference>
<evidence type="ECO:0000256" key="1">
    <source>
        <dbReference type="SAM" id="Phobius"/>
    </source>
</evidence>
<protein>
    <submittedName>
        <fullName evidence="3">MCP four helix bundle domain-containing protein</fullName>
    </submittedName>
</protein>
<dbReference type="RefSeq" id="WP_264283092.1">
    <property type="nucleotide sequence ID" value="NZ_CP107006.1"/>
</dbReference>
<keyword evidence="1" id="KW-0812">Transmembrane</keyword>
<dbReference type="Proteomes" id="UP001162741">
    <property type="component" value="Chromosome"/>
</dbReference>
<proteinExistence type="predicted"/>
<sequence length="194" mass="22193">MNWLLQVKGKRYKICAIFVMIMVLVLLQNVLERRSISNLDHSVAAIYQDRLLPATYLYGISNHLYQQRQLQPGDATSRAAHNRAIAGLVKEYELTHLTPEEGKQWLIFKARWKDYEQHGTDAAFLKSLESLNSLSDIQVAEGKVLQRYSKTIVNSSFFDLSSRSNVIDCAGIAGHRTPAYFRQTVDFQRTEARS</sequence>
<evidence type="ECO:0000259" key="2">
    <source>
        <dbReference type="Pfam" id="PF12729"/>
    </source>
</evidence>
<keyword evidence="1" id="KW-1133">Transmembrane helix</keyword>
<feature type="domain" description="Chemotaxis methyl-accepting receptor HlyB-like 4HB MCP" evidence="2">
    <location>
        <begin position="12"/>
        <end position="68"/>
    </location>
</feature>
<accession>A0ABY6J6U0</accession>
<dbReference type="EMBL" id="CP107006">
    <property type="protein sequence ID" value="UYQ95338.1"/>
    <property type="molecule type" value="Genomic_DNA"/>
</dbReference>
<feature type="transmembrane region" description="Helical" evidence="1">
    <location>
        <begin position="12"/>
        <end position="31"/>
    </location>
</feature>
<gene>
    <name evidence="3" type="ORF">MKQ68_09535</name>
</gene>
<keyword evidence="1" id="KW-0472">Membrane</keyword>
<dbReference type="Pfam" id="PF12729">
    <property type="entry name" value="4HB_MCP_1"/>
    <property type="match status" value="1"/>
</dbReference>
<evidence type="ECO:0000313" key="3">
    <source>
        <dbReference type="EMBL" id="UYQ95338.1"/>
    </source>
</evidence>
<reference evidence="3" key="1">
    <citation type="submission" date="2022-10" db="EMBL/GenBank/DDBJ databases">
        <title>Chitinophaga sp. nov., isolated from soil.</title>
        <authorList>
            <person name="Jeon C.O."/>
        </authorList>
    </citation>
    <scope>NUCLEOTIDE SEQUENCE</scope>
    <source>
        <strain evidence="3">R8</strain>
    </source>
</reference>
<evidence type="ECO:0000313" key="4">
    <source>
        <dbReference type="Proteomes" id="UP001162741"/>
    </source>
</evidence>